<feature type="binding site" evidence="7">
    <location>
        <position position="139"/>
    </location>
    <ligand>
        <name>FMN</name>
        <dbReference type="ChEBI" id="CHEBI:58210"/>
    </ligand>
</feature>
<evidence type="ECO:0000259" key="8">
    <source>
        <dbReference type="PROSITE" id="PS51349"/>
    </source>
</evidence>
<feature type="binding site" evidence="7">
    <location>
        <position position="167"/>
    </location>
    <ligand>
        <name>glyoxylate</name>
        <dbReference type="ChEBI" id="CHEBI:36655"/>
    </ligand>
</feature>
<feature type="binding site" evidence="7">
    <location>
        <position position="239"/>
    </location>
    <ligand>
        <name>FMN</name>
        <dbReference type="ChEBI" id="CHEBI:58210"/>
    </ligand>
</feature>
<dbReference type="Gene3D" id="3.20.20.70">
    <property type="entry name" value="Aldolase class I"/>
    <property type="match status" value="1"/>
</dbReference>
<reference evidence="10" key="2">
    <citation type="journal article" date="2017" name="Plant Physiol. Biochem.">
        <title>Differential oxidative and antioxidative response of duckweed Lemna minor toward plant growth promoting/inhibiting bacteria.</title>
        <authorList>
            <person name="Ishizawa H."/>
            <person name="Kuroda M."/>
            <person name="Morikawa M."/>
            <person name="Ike M."/>
        </authorList>
    </citation>
    <scope>NUCLEOTIDE SEQUENCE [LARGE SCALE GENOMIC DNA]</scope>
    <source>
        <strain evidence="10">M6</strain>
    </source>
</reference>
<dbReference type="InterPro" id="IPR000262">
    <property type="entry name" value="FMN-dep_DH"/>
</dbReference>
<feature type="domain" description="FMN hydroxy acid dehydrogenase" evidence="8">
    <location>
        <begin position="9"/>
        <end position="365"/>
    </location>
</feature>
<feature type="binding site" evidence="7">
    <location>
        <position position="266"/>
    </location>
    <ligand>
        <name>glyoxylate</name>
        <dbReference type="ChEBI" id="CHEBI:36655"/>
    </ligand>
</feature>
<gene>
    <name evidence="9" type="ORF">EM6_0609</name>
</gene>
<evidence type="ECO:0000256" key="3">
    <source>
        <dbReference type="ARBA" id="ARBA00022643"/>
    </source>
</evidence>
<feature type="binding site" evidence="7">
    <location>
        <position position="261"/>
    </location>
    <ligand>
        <name>FMN</name>
        <dbReference type="ChEBI" id="CHEBI:58210"/>
    </ligand>
</feature>
<feature type="binding site" evidence="7">
    <location>
        <position position="263"/>
    </location>
    <ligand>
        <name>glyoxylate</name>
        <dbReference type="ChEBI" id="CHEBI:36655"/>
    </ligand>
</feature>
<dbReference type="Pfam" id="PF01070">
    <property type="entry name" value="FMN_dh"/>
    <property type="match status" value="1"/>
</dbReference>
<feature type="binding site" evidence="7">
    <location>
        <position position="117"/>
    </location>
    <ligand>
        <name>FMN</name>
        <dbReference type="ChEBI" id="CHEBI:58210"/>
    </ligand>
</feature>
<accession>A0A3G9G2R0</accession>
<dbReference type="EMBL" id="AP018827">
    <property type="protein sequence ID" value="BBF80031.1"/>
    <property type="molecule type" value="Genomic_DNA"/>
</dbReference>
<dbReference type="FunFam" id="3.20.20.70:FF:000029">
    <property type="entry name" value="L-lactate dehydrogenase"/>
    <property type="match status" value="1"/>
</dbReference>
<dbReference type="PANTHER" id="PTHR10578:SF107">
    <property type="entry name" value="2-HYDROXYACID OXIDASE 1"/>
    <property type="match status" value="1"/>
</dbReference>
<keyword evidence="2 7" id="KW-0285">Flavoprotein</keyword>
<evidence type="ECO:0000256" key="5">
    <source>
        <dbReference type="ARBA" id="ARBA00024042"/>
    </source>
</evidence>
<dbReference type="PROSITE" id="PS51349">
    <property type="entry name" value="FMN_HYDROXY_ACID_DH_2"/>
    <property type="match status" value="1"/>
</dbReference>
<name>A0A3G9G2R0_9CAUL</name>
<keyword evidence="3 7" id="KW-0288">FMN</keyword>
<dbReference type="RefSeq" id="WP_126420272.1">
    <property type="nucleotide sequence ID" value="NZ_AP018827.1"/>
</dbReference>
<protein>
    <submittedName>
        <fullName evidence="9">L-lactate dehydrogenase</fullName>
        <ecNumber evidence="9">1.1.2.3</ecNumber>
    </submittedName>
</protein>
<dbReference type="PANTHER" id="PTHR10578">
    <property type="entry name" value="S -2-HYDROXY-ACID OXIDASE-RELATED"/>
    <property type="match status" value="1"/>
</dbReference>
<dbReference type="PIRSF" id="PIRSF000138">
    <property type="entry name" value="Al-hdrx_acd_dh"/>
    <property type="match status" value="1"/>
</dbReference>
<feature type="binding site" evidence="7">
    <location>
        <begin position="294"/>
        <end position="298"/>
    </location>
    <ligand>
        <name>FMN</name>
        <dbReference type="ChEBI" id="CHEBI:58210"/>
    </ligand>
</feature>
<reference evidence="10" key="1">
    <citation type="journal article" date="2017" name="Biotechnol. Biofuels">
        <title>Evaluation of environmental bacterial communities as a factor affecting the growth of duckweed Lemna minor.</title>
        <authorList>
            <person name="Ishizawa H."/>
            <person name="Kuroda M."/>
            <person name="Morikawa M."/>
            <person name="Ike M."/>
        </authorList>
    </citation>
    <scope>NUCLEOTIDE SEQUENCE [LARGE SCALE GENOMIC DNA]</scope>
    <source>
        <strain evidence="10">M6</strain>
    </source>
</reference>
<evidence type="ECO:0000256" key="7">
    <source>
        <dbReference type="PIRSR" id="PIRSR000138-2"/>
    </source>
</evidence>
<dbReference type="AlphaFoldDB" id="A0A3G9G2R0"/>
<comment type="cofactor">
    <cofactor evidence="1">
        <name>FMN</name>
        <dbReference type="ChEBI" id="CHEBI:58210"/>
    </cofactor>
</comment>
<feature type="binding site" evidence="7">
    <location>
        <begin position="88"/>
        <end position="90"/>
    </location>
    <ligand>
        <name>FMN</name>
        <dbReference type="ChEBI" id="CHEBI:58210"/>
    </ligand>
</feature>
<comment type="similarity">
    <text evidence="5">Belongs to the FMN-dependent alpha-hydroxy acid dehydrogenase family.</text>
</comment>
<dbReference type="InterPro" id="IPR012133">
    <property type="entry name" value="Alpha-hydoxy_acid_DH_FMN"/>
</dbReference>
<dbReference type="GO" id="GO:0010181">
    <property type="term" value="F:FMN binding"/>
    <property type="evidence" value="ECO:0007669"/>
    <property type="project" value="InterPro"/>
</dbReference>
<dbReference type="EC" id="1.1.2.3" evidence="9"/>
<feature type="binding site" evidence="7">
    <location>
        <position position="141"/>
    </location>
    <ligand>
        <name>glyoxylate</name>
        <dbReference type="ChEBI" id="CHEBI:36655"/>
    </ligand>
</feature>
<dbReference type="SUPFAM" id="SSF51395">
    <property type="entry name" value="FMN-linked oxidoreductases"/>
    <property type="match status" value="1"/>
</dbReference>
<evidence type="ECO:0000256" key="6">
    <source>
        <dbReference type="PIRSR" id="PIRSR000138-1"/>
    </source>
</evidence>
<proteinExistence type="inferred from homology"/>
<feature type="binding site" evidence="7">
    <location>
        <begin position="317"/>
        <end position="318"/>
    </location>
    <ligand>
        <name>FMN</name>
        <dbReference type="ChEBI" id="CHEBI:58210"/>
    </ligand>
</feature>
<dbReference type="InterPro" id="IPR037396">
    <property type="entry name" value="FMN_HAD"/>
</dbReference>
<dbReference type="Proteomes" id="UP000278756">
    <property type="component" value="Chromosome 1"/>
</dbReference>
<dbReference type="InterPro" id="IPR013785">
    <property type="entry name" value="Aldolase_TIM"/>
</dbReference>
<sequence length="365" mass="38921">MSAKAPLTVIPPDIVAVSDYEAYARERLSDMAWAYLQAGAGDEHTVRRNVEAFSEILLKGRVLGSVAGGHTRLNLFGHVYEHPIFLAPVAYQKLFHTDGERATALGAAVTQTLMVLSTLSTLTLEDVAQAETAPPLWFQLYLQADHGVSLDLIHRAEREGYRALVITVDAAMAGVRNREQRAGFRLPPHLSAVNLPSQSAAPVAAPGQSRVFDGLMKTAPGWDDIEWVLSEARLPVILKGIMAPEDADHACRMGVHGLIVSNHGGRVLDTLPAAIEALPAVAAAVAGRVPILLDGGIRRGSDVFKALALGASAVLIGRPYVQALAVAGPLGVAHAIRTLREELEVVMALSGTPTLDRIRAEHLSL</sequence>
<evidence type="ECO:0000256" key="2">
    <source>
        <dbReference type="ARBA" id="ARBA00022630"/>
    </source>
</evidence>
<evidence type="ECO:0000256" key="1">
    <source>
        <dbReference type="ARBA" id="ARBA00001917"/>
    </source>
</evidence>
<dbReference type="CDD" id="cd02809">
    <property type="entry name" value="alpha_hydroxyacid_oxid_FMN"/>
    <property type="match status" value="1"/>
</dbReference>
<feature type="binding site" evidence="7">
    <location>
        <position position="35"/>
    </location>
    <ligand>
        <name>glyoxylate</name>
        <dbReference type="ChEBI" id="CHEBI:36655"/>
    </ligand>
</feature>
<feature type="binding site" evidence="7">
    <location>
        <position position="176"/>
    </location>
    <ligand>
        <name>glyoxylate</name>
        <dbReference type="ChEBI" id="CHEBI:36655"/>
    </ligand>
</feature>
<dbReference type="GO" id="GO:0004460">
    <property type="term" value="F:L-lactate dehydrogenase (cytochrome) activity"/>
    <property type="evidence" value="ECO:0007669"/>
    <property type="project" value="UniProtKB-EC"/>
</dbReference>
<feature type="active site" description="Proton acceptor" evidence="6">
    <location>
        <position position="263"/>
    </location>
</feature>
<evidence type="ECO:0000256" key="4">
    <source>
        <dbReference type="ARBA" id="ARBA00023002"/>
    </source>
</evidence>
<evidence type="ECO:0000313" key="9">
    <source>
        <dbReference type="EMBL" id="BBF80031.1"/>
    </source>
</evidence>
<keyword evidence="4 9" id="KW-0560">Oxidoreductase</keyword>
<dbReference type="OrthoDB" id="9770452at2"/>
<organism evidence="9 10">
    <name type="scientific">Asticcacaulis excentricus</name>
    <dbReference type="NCBI Taxonomy" id="78587"/>
    <lineage>
        <taxon>Bacteria</taxon>
        <taxon>Pseudomonadati</taxon>
        <taxon>Pseudomonadota</taxon>
        <taxon>Alphaproteobacteria</taxon>
        <taxon>Caulobacterales</taxon>
        <taxon>Caulobacteraceae</taxon>
        <taxon>Asticcacaulis</taxon>
    </lineage>
</organism>
<evidence type="ECO:0000313" key="10">
    <source>
        <dbReference type="Proteomes" id="UP000278756"/>
    </source>
</evidence>